<evidence type="ECO:0000313" key="7">
    <source>
        <dbReference type="EMBL" id="KAH0524286.1"/>
    </source>
</evidence>
<dbReference type="InterPro" id="IPR006094">
    <property type="entry name" value="Oxid_FAD_bind_N"/>
</dbReference>
<evidence type="ECO:0000256" key="3">
    <source>
        <dbReference type="ARBA" id="ARBA00022827"/>
    </source>
</evidence>
<evidence type="ECO:0000256" key="4">
    <source>
        <dbReference type="ARBA" id="ARBA00023002"/>
    </source>
</evidence>
<keyword evidence="3" id="KW-0274">FAD</keyword>
<comment type="similarity">
    <text evidence="1">Belongs to the oxygen-dependent FAD-linked oxidoreductase family.</text>
</comment>
<evidence type="ECO:0000259" key="6">
    <source>
        <dbReference type="PROSITE" id="PS51387"/>
    </source>
</evidence>
<dbReference type="InterPro" id="IPR016169">
    <property type="entry name" value="FAD-bd_PCMH_sub2"/>
</dbReference>
<evidence type="ECO:0000313" key="8">
    <source>
        <dbReference type="Proteomes" id="UP000826573"/>
    </source>
</evidence>
<comment type="caution">
    <text evidence="7">The sequence shown here is derived from an EMBL/GenBank/DDBJ whole genome shotgun (WGS) entry which is preliminary data.</text>
</comment>
<dbReference type="Proteomes" id="UP000826573">
    <property type="component" value="Unassembled WGS sequence"/>
</dbReference>
<keyword evidence="5" id="KW-0732">Signal</keyword>
<dbReference type="Gene3D" id="3.30.465.10">
    <property type="match status" value="1"/>
</dbReference>
<dbReference type="GO" id="GO:0071949">
    <property type="term" value="F:FAD binding"/>
    <property type="evidence" value="ECO:0007669"/>
    <property type="project" value="InterPro"/>
</dbReference>
<feature type="chain" id="PRO_5040218055" description="FAD-binding PCMH-type domain-containing protein" evidence="5">
    <location>
        <begin position="28"/>
        <end position="514"/>
    </location>
</feature>
<dbReference type="PANTHER" id="PTHR42973">
    <property type="entry name" value="BINDING OXIDOREDUCTASE, PUTATIVE (AFU_ORTHOLOGUE AFUA_1G17690)-RELATED"/>
    <property type="match status" value="1"/>
</dbReference>
<dbReference type="PANTHER" id="PTHR42973:SF13">
    <property type="entry name" value="FAD-BINDING PCMH-TYPE DOMAIN-CONTAINING PROTEIN"/>
    <property type="match status" value="1"/>
</dbReference>
<dbReference type="Pfam" id="PF01565">
    <property type="entry name" value="FAD_binding_4"/>
    <property type="match status" value="1"/>
</dbReference>
<dbReference type="InterPro" id="IPR016166">
    <property type="entry name" value="FAD-bd_PCMH"/>
</dbReference>
<name>A0A9P8KRV0_9HYPO</name>
<keyword evidence="4" id="KW-0560">Oxidoreductase</keyword>
<proteinExistence type="inferred from homology"/>
<dbReference type="AlphaFoldDB" id="A0A9P8KRV0"/>
<evidence type="ECO:0000256" key="2">
    <source>
        <dbReference type="ARBA" id="ARBA00022630"/>
    </source>
</evidence>
<dbReference type="PROSITE" id="PS51387">
    <property type="entry name" value="FAD_PCMH"/>
    <property type="match status" value="1"/>
</dbReference>
<keyword evidence="8" id="KW-1185">Reference proteome</keyword>
<evidence type="ECO:0000256" key="1">
    <source>
        <dbReference type="ARBA" id="ARBA00005466"/>
    </source>
</evidence>
<dbReference type="GO" id="GO:0016491">
    <property type="term" value="F:oxidoreductase activity"/>
    <property type="evidence" value="ECO:0007669"/>
    <property type="project" value="UniProtKB-KW"/>
</dbReference>
<accession>A0A9P8KRV0</accession>
<reference evidence="7 8" key="1">
    <citation type="submission" date="2021-08" db="EMBL/GenBank/DDBJ databases">
        <title>The highly contiguous genome resource for Trichoderma semiorbis FJ059, a fungal antagonistic to plant pathogens.</title>
        <authorList>
            <person name="Liu T."/>
        </authorList>
    </citation>
    <scope>NUCLEOTIDE SEQUENCE [LARGE SCALE GENOMIC DNA]</scope>
    <source>
        <strain evidence="7 8">FJ059</strain>
    </source>
</reference>
<keyword evidence="2" id="KW-0285">Flavoprotein</keyword>
<dbReference type="InterPro" id="IPR050416">
    <property type="entry name" value="FAD-linked_Oxidoreductase"/>
</dbReference>
<dbReference type="InterPro" id="IPR036318">
    <property type="entry name" value="FAD-bd_PCMH-like_sf"/>
</dbReference>
<evidence type="ECO:0000256" key="5">
    <source>
        <dbReference type="SAM" id="SignalP"/>
    </source>
</evidence>
<dbReference type="EMBL" id="JAIMJC010000005">
    <property type="protein sequence ID" value="KAH0524286.1"/>
    <property type="molecule type" value="Genomic_DNA"/>
</dbReference>
<feature type="signal peptide" evidence="5">
    <location>
        <begin position="1"/>
        <end position="27"/>
    </location>
</feature>
<feature type="domain" description="FAD-binding PCMH-type" evidence="6">
    <location>
        <begin position="68"/>
        <end position="239"/>
    </location>
</feature>
<organism evidence="7 8">
    <name type="scientific">Trichoderma semiorbis</name>
    <dbReference type="NCBI Taxonomy" id="1491008"/>
    <lineage>
        <taxon>Eukaryota</taxon>
        <taxon>Fungi</taxon>
        <taxon>Dikarya</taxon>
        <taxon>Ascomycota</taxon>
        <taxon>Pezizomycotina</taxon>
        <taxon>Sordariomycetes</taxon>
        <taxon>Hypocreomycetidae</taxon>
        <taxon>Hypocreales</taxon>
        <taxon>Hypocreaceae</taxon>
        <taxon>Trichoderma</taxon>
    </lineage>
</organism>
<dbReference type="SUPFAM" id="SSF56176">
    <property type="entry name" value="FAD-binding/transporter-associated domain-like"/>
    <property type="match status" value="1"/>
</dbReference>
<sequence length="514" mass="55335">MSYLSLARMKNALAFASGLALAGYADAIPAASSTTCCRELFQALPSVFFSPSTSQYNTLINARWSGTSVLHPGCVVTPKSALDVSKAVKIIVKNQCQFAVRGGGHNANPGFNSIDDGVSIDLSSLNSASLSEDRSYISIGAGITWGEAYDAFNSSNIGFTGGICEDVSAGGVSLGGGQSLFQPKRGWTIDNILNYEIVLASGEIVNANATSYPDLFKALKGGNTNFGIVTHLKVASFDFDGLWGGEVFVSLNGPQASYSEVQDQMSQALVDFTANNHLDTNTAVQLMTVYLANNQGQIVNAAFGNTIGEENPASLQGFLNMPNQVKHDVGHIKLADFVHQVSEFQAKGYRQVTSSITISNDYATVRGIWDVTDEIYNGLEHKDQVDWMISFIPQPMVQQSYAARSGGNSLGLQSVTDDQIVVWLTSRWTDPSLDSMMYAARDDFIVATETVAKKHGTYHPFLYINYASPSQNPLCGYGVDNFNFLKSTAAKYDPHGVFQKLMPGGFKVSKTACS</sequence>
<gene>
    <name evidence="7" type="ORF">TsFJ059_006816</name>
</gene>
<protein>
    <recommendedName>
        <fullName evidence="6">FAD-binding PCMH-type domain-containing protein</fullName>
    </recommendedName>
</protein>